<reference evidence="2" key="1">
    <citation type="journal article" date="2021" name="IMA Fungus">
        <title>Genomic characterization of three marine fungi, including Emericellopsis atlantica sp. nov. with signatures of a generalist lifestyle and marine biomass degradation.</title>
        <authorList>
            <person name="Hagestad O.C."/>
            <person name="Hou L."/>
            <person name="Andersen J.H."/>
            <person name="Hansen E.H."/>
            <person name="Altermark B."/>
            <person name="Li C."/>
            <person name="Kuhnert E."/>
            <person name="Cox R.J."/>
            <person name="Crous P.W."/>
            <person name="Spatafora J.W."/>
            <person name="Lail K."/>
            <person name="Amirebrahimi M."/>
            <person name="Lipzen A."/>
            <person name="Pangilinan J."/>
            <person name="Andreopoulos W."/>
            <person name="Hayes R.D."/>
            <person name="Ng V."/>
            <person name="Grigoriev I.V."/>
            <person name="Jackson S.A."/>
            <person name="Sutton T.D.S."/>
            <person name="Dobson A.D.W."/>
            <person name="Rama T."/>
        </authorList>
    </citation>
    <scope>NUCLEOTIDE SEQUENCE</scope>
    <source>
        <strain evidence="2">TRa3180A</strain>
    </source>
</reference>
<gene>
    <name evidence="2" type="ORF">BJ878DRAFT_499091</name>
</gene>
<evidence type="ECO:0000256" key="1">
    <source>
        <dbReference type="SAM" id="MobiDB-lite"/>
    </source>
</evidence>
<dbReference type="Proteomes" id="UP000887226">
    <property type="component" value="Unassembled WGS sequence"/>
</dbReference>
<dbReference type="AlphaFoldDB" id="A0A9P8CGQ3"/>
<comment type="caution">
    <text evidence="2">The sequence shown here is derived from an EMBL/GenBank/DDBJ whole genome shotgun (WGS) entry which is preliminary data.</text>
</comment>
<organism evidence="2 3">
    <name type="scientific">Calycina marina</name>
    <dbReference type="NCBI Taxonomy" id="1763456"/>
    <lineage>
        <taxon>Eukaryota</taxon>
        <taxon>Fungi</taxon>
        <taxon>Dikarya</taxon>
        <taxon>Ascomycota</taxon>
        <taxon>Pezizomycotina</taxon>
        <taxon>Leotiomycetes</taxon>
        <taxon>Helotiales</taxon>
        <taxon>Pezizellaceae</taxon>
        <taxon>Calycina</taxon>
    </lineage>
</organism>
<accession>A0A9P8CGQ3</accession>
<feature type="region of interest" description="Disordered" evidence="1">
    <location>
        <begin position="143"/>
        <end position="185"/>
    </location>
</feature>
<proteinExistence type="predicted"/>
<evidence type="ECO:0000313" key="3">
    <source>
        <dbReference type="Proteomes" id="UP000887226"/>
    </source>
</evidence>
<name>A0A9P8CGQ3_9HELO</name>
<dbReference type="EMBL" id="MU253823">
    <property type="protein sequence ID" value="KAG9245955.1"/>
    <property type="molecule type" value="Genomic_DNA"/>
</dbReference>
<evidence type="ECO:0000313" key="2">
    <source>
        <dbReference type="EMBL" id="KAG9245955.1"/>
    </source>
</evidence>
<keyword evidence="3" id="KW-1185">Reference proteome</keyword>
<protein>
    <submittedName>
        <fullName evidence="2">Uncharacterized protein</fullName>
    </submittedName>
</protein>
<sequence length="185" mass="20815">MNNMMILHKSYLEMYSSKISTTLSALQYHKFNKSAKNHNSHINPHVQLILTWSHKTMCWNARIVYGCTHFGWSAQVKACKIQHNFDSGTSPVACHTRWSHPIHTHKVGRACPSCECKAQFVDGRLNKIKEVLGSLNSTMERIRGGPARNPVSGVPEIGWSSKQDLDSGEEICSRNSEGGRYSEKS</sequence>